<proteinExistence type="predicted"/>
<reference evidence="1" key="1">
    <citation type="submission" date="2013-07" db="EMBL/GenBank/DDBJ databases">
        <title>The genome of an arbuscular mycorrhizal fungus provides insights into the evolution of the oldest plant symbiosis.</title>
        <authorList>
            <consortium name="DOE Joint Genome Institute"/>
            <person name="Tisserant E."/>
            <person name="Malbreil M."/>
            <person name="Kuo A."/>
            <person name="Kohler A."/>
            <person name="Symeonidi A."/>
            <person name="Balestrini R."/>
            <person name="Charron P."/>
            <person name="Duensing N."/>
            <person name="Frei-dit-Frey N."/>
            <person name="Gianinazzi-Pearson V."/>
            <person name="Gilbert B."/>
            <person name="Handa Y."/>
            <person name="Hijri M."/>
            <person name="Kaul R."/>
            <person name="Kawaguchi M."/>
            <person name="Krajinski F."/>
            <person name="Lammers P."/>
            <person name="Lapierre D."/>
            <person name="Masclaux F.G."/>
            <person name="Murat C."/>
            <person name="Morin E."/>
            <person name="Ndikumana S."/>
            <person name="Pagni M."/>
            <person name="Petitpierre D."/>
            <person name="Requena N."/>
            <person name="Rosikiewicz P."/>
            <person name="Riley R."/>
            <person name="Saito K."/>
            <person name="San Clemente H."/>
            <person name="Shapiro H."/>
            <person name="van Tuinen D."/>
            <person name="Becard G."/>
            <person name="Bonfante P."/>
            <person name="Paszkowski U."/>
            <person name="Shachar-Hill Y."/>
            <person name="Young J.P."/>
            <person name="Sanders I.R."/>
            <person name="Henrissat B."/>
            <person name="Rensing S.A."/>
            <person name="Grigoriev I.V."/>
            <person name="Corradi N."/>
            <person name="Roux C."/>
            <person name="Martin F."/>
        </authorList>
    </citation>
    <scope>NUCLEOTIDE SEQUENCE</scope>
    <source>
        <strain evidence="1">DAOM 197198</strain>
    </source>
</reference>
<protein>
    <submittedName>
        <fullName evidence="1">Uncharacterized protein</fullName>
    </submittedName>
</protein>
<accession>U9TTW1</accession>
<evidence type="ECO:0000313" key="1">
    <source>
        <dbReference type="EMBL" id="ESA11604.1"/>
    </source>
</evidence>
<gene>
    <name evidence="1" type="ORF">GLOINDRAFT_28092</name>
</gene>
<dbReference type="EMBL" id="KI285821">
    <property type="protein sequence ID" value="ESA11604.1"/>
    <property type="molecule type" value="Genomic_DNA"/>
</dbReference>
<sequence length="297" mass="34793">MGTTNVTDLFSDDNVQASMMEFGKGMQKVMVNFQNCTERIKIGRSSAISDHIRETRRLRDTFRQFVEDSLEFNERLSNYSLDILFFIKCFKDFDNYSDEVVLGLMHDLLEKSRENHELSKELKKKIKTDDESGINDRLIKIQNSLPGRIETINDEINRKKISALIPKGNGLASAVTRYVISLFIDVKYLYRKLDEIVSIKDFDNSLTSIIMEISKIETFWGMQTERIKYLIDNLESGRDINRQRAVHNIEQKWKNVEKECQIYNRAMNDVLTRDRLICIEVKSISYYTHSSNKLILE</sequence>
<dbReference type="VEuPathDB" id="FungiDB:RhiirFUN_004119"/>
<organism evidence="1">
    <name type="scientific">Rhizophagus irregularis (strain DAOM 181602 / DAOM 197198 / MUCL 43194)</name>
    <name type="common">Arbuscular mycorrhizal fungus</name>
    <name type="synonym">Glomus intraradices</name>
    <dbReference type="NCBI Taxonomy" id="747089"/>
    <lineage>
        <taxon>Eukaryota</taxon>
        <taxon>Fungi</taxon>
        <taxon>Fungi incertae sedis</taxon>
        <taxon>Mucoromycota</taxon>
        <taxon>Glomeromycotina</taxon>
        <taxon>Glomeromycetes</taxon>
        <taxon>Glomerales</taxon>
        <taxon>Glomeraceae</taxon>
        <taxon>Rhizophagus</taxon>
    </lineage>
</organism>
<dbReference type="HOGENOM" id="CLU_934312_0_0_1"/>
<dbReference type="AlphaFoldDB" id="U9TTW1"/>
<name>U9TTW1_RHIID</name>